<evidence type="ECO:0000313" key="1">
    <source>
        <dbReference type="EMBL" id="MBK1869404.1"/>
    </source>
</evidence>
<organism evidence="1 2">
    <name type="scientific">Taklimakanibacter albus</name>
    <dbReference type="NCBI Taxonomy" id="2800327"/>
    <lineage>
        <taxon>Bacteria</taxon>
        <taxon>Pseudomonadati</taxon>
        <taxon>Pseudomonadota</taxon>
        <taxon>Alphaproteobacteria</taxon>
        <taxon>Hyphomicrobiales</taxon>
        <taxon>Aestuariivirgaceae</taxon>
        <taxon>Taklimakanibacter</taxon>
    </lineage>
</organism>
<proteinExistence type="predicted"/>
<name>A0ACC5R9P9_9HYPH</name>
<dbReference type="Proteomes" id="UP000616151">
    <property type="component" value="Unassembled WGS sequence"/>
</dbReference>
<comment type="caution">
    <text evidence="1">The sequence shown here is derived from an EMBL/GenBank/DDBJ whole genome shotgun (WGS) entry which is preliminary data.</text>
</comment>
<dbReference type="EMBL" id="JAENHL010000008">
    <property type="protein sequence ID" value="MBK1869404.1"/>
    <property type="molecule type" value="Genomic_DNA"/>
</dbReference>
<evidence type="ECO:0000313" key="2">
    <source>
        <dbReference type="Proteomes" id="UP000616151"/>
    </source>
</evidence>
<protein>
    <submittedName>
        <fullName evidence="1">GntR family transcriptional regulator</fullName>
    </submittedName>
</protein>
<sequence length="234" mass="25655">MPKDTSRFAMPQLKSTPVSTIDHVYSELKSALMAGEFAPGQPLPLEELAVAFGTSHMPVREALNRLSAAGVLESEPRKTTRVPVITVDRLRSLLEVRLLNEKQAVMWAAERGARQDLKPIGEINSKLDQLDLSKKADIRKYLKLNQSFHFSVYGLCQNRTLMNTIEILWLQAGPVLSLRRSGDIMLPAHDDHAEILAQIGKGNGAAAAAALEHDIVEAHDEIFAILADMSGNAA</sequence>
<keyword evidence="2" id="KW-1185">Reference proteome</keyword>
<gene>
    <name evidence="1" type="ORF">JHL16_23795</name>
</gene>
<reference evidence="1" key="1">
    <citation type="submission" date="2021-01" db="EMBL/GenBank/DDBJ databases">
        <authorList>
            <person name="Sun Q."/>
        </authorList>
    </citation>
    <scope>NUCLEOTIDE SEQUENCE</scope>
    <source>
        <strain evidence="1">YIM B02566</strain>
    </source>
</reference>
<accession>A0ACC5R9P9</accession>